<feature type="domain" description="DUF7791" evidence="4">
    <location>
        <begin position="553"/>
        <end position="678"/>
    </location>
</feature>
<dbReference type="Pfam" id="PF25053">
    <property type="entry name" value="DUF7791"/>
    <property type="match status" value="1"/>
</dbReference>
<dbReference type="SUPFAM" id="SSF52540">
    <property type="entry name" value="P-loop containing nucleoside triphosphate hydrolases"/>
    <property type="match status" value="1"/>
</dbReference>
<reference evidence="5 6" key="1">
    <citation type="submission" date="2016-10" db="EMBL/GenBank/DDBJ databases">
        <title>Draft genome sequence of Coniochaeta ligniaria NRRL30616, a lignocellulolytic fungus for bioabatement of inhibitors in plant biomass hydrolysates.</title>
        <authorList>
            <consortium name="DOE Joint Genome Institute"/>
            <person name="Jimenez D.J."/>
            <person name="Hector R.E."/>
            <person name="Riley R."/>
            <person name="Sun H."/>
            <person name="Grigoriev I.V."/>
            <person name="Van Elsas J.D."/>
            <person name="Nichols N.N."/>
        </authorList>
    </citation>
    <scope>NUCLEOTIDE SEQUENCE [LARGE SCALE GENOMIC DNA]</scope>
    <source>
        <strain evidence="5 6">NRRL 30616</strain>
    </source>
</reference>
<evidence type="ECO:0000259" key="4">
    <source>
        <dbReference type="Pfam" id="PF25053"/>
    </source>
</evidence>
<evidence type="ECO:0000259" key="3">
    <source>
        <dbReference type="Pfam" id="PF24883"/>
    </source>
</evidence>
<dbReference type="Pfam" id="PF24883">
    <property type="entry name" value="NPHP3_N"/>
    <property type="match status" value="1"/>
</dbReference>
<keyword evidence="1" id="KW-0677">Repeat</keyword>
<accession>A0A1J7JGC6</accession>
<dbReference type="InParanoid" id="A0A1J7JGC6"/>
<dbReference type="InterPro" id="IPR056693">
    <property type="entry name" value="DUF7791"/>
</dbReference>
<dbReference type="EMBL" id="KV875098">
    <property type="protein sequence ID" value="OIW28776.1"/>
    <property type="molecule type" value="Genomic_DNA"/>
</dbReference>
<evidence type="ECO:0000313" key="6">
    <source>
        <dbReference type="Proteomes" id="UP000182658"/>
    </source>
</evidence>
<evidence type="ECO:0000256" key="1">
    <source>
        <dbReference type="ARBA" id="ARBA00022737"/>
    </source>
</evidence>
<name>A0A1J7JGC6_9PEZI</name>
<evidence type="ECO:0000256" key="2">
    <source>
        <dbReference type="SAM" id="MobiDB-lite"/>
    </source>
</evidence>
<dbReference type="Gene3D" id="3.40.50.300">
    <property type="entry name" value="P-loop containing nucleotide triphosphate hydrolases"/>
    <property type="match status" value="1"/>
</dbReference>
<dbReference type="PANTHER" id="PTHR10039">
    <property type="entry name" value="AMELOGENIN"/>
    <property type="match status" value="1"/>
</dbReference>
<gene>
    <name evidence="5" type="ORF">CONLIGDRAFT_391098</name>
</gene>
<protein>
    <submittedName>
        <fullName evidence="5">Uncharacterized protein</fullName>
    </submittedName>
</protein>
<sequence>MEAITAVGFAANVLQFVNYAHGLVSDANQAYRSVSGNTARNLELKVVTESLHELSEKLLKAEKDAGDGSTPLSTRICGIATSIQVISRELLAVLDQLRVRDGSHRKWRTFRHALDSIWKRPKIYAMQSQLEELRSQLSIQVVSQISIAQSDLLRVVRKVQDQCDWIAASQTTTVEVDPLVGLLGSLQIESGAVRDPKKLDLELAKLKSCAETTAHLRARVLLLQSLFFPEINARHSSIVDAHGQTFNWILEQPTSAPPSDDPRPRVQFNTWLSQGSGIYWIAGKPGSGKSTLMKYLQSHDRTRQYLSSWATGSKLTVTGYYFWLAGSEMGKSQEGLLRRLLFDILQSHPNWMPTLLPKRWDRIVADKSMRLDLGLADQGWTLADLLMAVSRLDQVVASPTSSTKICIFIDGLDEYYGDHLELIRTIQTIAKVKDIKLCVSSRPWNCFEDAFGADISSKLYLEDLTKDDIATYARDMLHQLQAQYFGNQDPQYLIEELVSEIVSRAQGVFLWVFLVVRSLRDGIVNGDPLTLLQARLRELPTDLEAFFERIIRSVDKVYRQRMANTFQAALNSDFPLRLLLYSFLDEEQGRSPLPHGLRYDDIRHAVASIEEPRMCRSLNGRYKGLLEAIGQPGYKHVNFLHRTVRDFLATRDMQDLLTSYCEADFSPFKQVCKAFILQETCYPGSINLAAIRSSALADQYPYPERMNMEQVNIFLINARPLGNDGVPLIEQMNATIYSKLPAYQDTVLVEDGRAINLFGRAIEYSLSSYVLHQLSTRTKISETEGSAALACSLYPWRDGAVQYGLVNGMARASAEIVSALLNIGASGSWLFEGKPIISLLSEGGSLDGCRKLDPEIRQYWLRICTSLCRHGARIQDCLPGNKLERGYGYGDFDDLVNLLLEWDTQELLGEFLPMLFETERPCKTPGKLAGLVTQELWANLLTHMYISTWSNTTRSPDEDRQDKISFADTANLFLDNGADPCKCLLGQLPHQMRRAFDSIVLSEHPPFREKGYVLVPEALQAIFKERFPERLSVLATLERAAQRRSEQGTDVSHGSRSLKRGYAEMQRLEEEEGRGKRRAEEINGRE</sequence>
<evidence type="ECO:0000313" key="5">
    <source>
        <dbReference type="EMBL" id="OIW28776.1"/>
    </source>
</evidence>
<proteinExistence type="predicted"/>
<dbReference type="InterPro" id="IPR027417">
    <property type="entry name" value="P-loop_NTPase"/>
</dbReference>
<organism evidence="5 6">
    <name type="scientific">Coniochaeta ligniaria NRRL 30616</name>
    <dbReference type="NCBI Taxonomy" id="1408157"/>
    <lineage>
        <taxon>Eukaryota</taxon>
        <taxon>Fungi</taxon>
        <taxon>Dikarya</taxon>
        <taxon>Ascomycota</taxon>
        <taxon>Pezizomycotina</taxon>
        <taxon>Sordariomycetes</taxon>
        <taxon>Sordariomycetidae</taxon>
        <taxon>Coniochaetales</taxon>
        <taxon>Coniochaetaceae</taxon>
        <taxon>Coniochaeta</taxon>
    </lineage>
</organism>
<keyword evidence="6" id="KW-1185">Reference proteome</keyword>
<dbReference type="InterPro" id="IPR056884">
    <property type="entry name" value="NPHP3-like_N"/>
</dbReference>
<dbReference type="Proteomes" id="UP000182658">
    <property type="component" value="Unassembled WGS sequence"/>
</dbReference>
<dbReference type="AlphaFoldDB" id="A0A1J7JGC6"/>
<dbReference type="OrthoDB" id="443402at2759"/>
<feature type="region of interest" description="Disordered" evidence="2">
    <location>
        <begin position="1042"/>
        <end position="1086"/>
    </location>
</feature>
<dbReference type="STRING" id="1408157.A0A1J7JGC6"/>
<dbReference type="PANTHER" id="PTHR10039:SF5">
    <property type="entry name" value="NACHT DOMAIN-CONTAINING PROTEIN"/>
    <property type="match status" value="1"/>
</dbReference>
<feature type="domain" description="Nephrocystin 3-like N-terminal" evidence="3">
    <location>
        <begin position="267"/>
        <end position="442"/>
    </location>
</feature>